<protein>
    <submittedName>
        <fullName evidence="7">ATP12-domain-containing protein</fullName>
    </submittedName>
</protein>
<dbReference type="SUPFAM" id="SSF160909">
    <property type="entry name" value="ATP12-like"/>
    <property type="match status" value="1"/>
</dbReference>
<dbReference type="Proteomes" id="UP000799776">
    <property type="component" value="Unassembled WGS sequence"/>
</dbReference>
<comment type="subcellular location">
    <subcellularLocation>
        <location evidence="1">Mitochondrion</location>
    </subcellularLocation>
</comment>
<comment type="caution">
    <text evidence="7">The sequence shown here is derived from an EMBL/GenBank/DDBJ whole genome shotgun (WGS) entry which is preliminary data.</text>
</comment>
<dbReference type="InterPro" id="IPR011419">
    <property type="entry name" value="ATP12_ATP_synth-F1-assembly"/>
</dbReference>
<dbReference type="Gene3D" id="3.30.2180.10">
    <property type="entry name" value="ATP12-like"/>
    <property type="match status" value="1"/>
</dbReference>
<evidence type="ECO:0000256" key="2">
    <source>
        <dbReference type="ARBA" id="ARBA00008231"/>
    </source>
</evidence>
<dbReference type="Pfam" id="PF07542">
    <property type="entry name" value="ATP12"/>
    <property type="match status" value="1"/>
</dbReference>
<keyword evidence="4" id="KW-0496">Mitochondrion</keyword>
<dbReference type="InterPro" id="IPR023335">
    <property type="entry name" value="ATP12_ortho_dom_sf"/>
</dbReference>
<dbReference type="GO" id="GO:0005739">
    <property type="term" value="C:mitochondrion"/>
    <property type="evidence" value="ECO:0007669"/>
    <property type="project" value="UniProtKB-SubCell"/>
</dbReference>
<accession>A0A9P4HSZ5</accession>
<dbReference type="InterPro" id="IPR042272">
    <property type="entry name" value="ATP12_ATP_synth-F1-assembly_N"/>
</dbReference>
<evidence type="ECO:0000313" key="7">
    <source>
        <dbReference type="EMBL" id="KAF2085388.1"/>
    </source>
</evidence>
<dbReference type="OrthoDB" id="5322896at2759"/>
<organism evidence="7 8">
    <name type="scientific">Saccharata proteae CBS 121410</name>
    <dbReference type="NCBI Taxonomy" id="1314787"/>
    <lineage>
        <taxon>Eukaryota</taxon>
        <taxon>Fungi</taxon>
        <taxon>Dikarya</taxon>
        <taxon>Ascomycota</taxon>
        <taxon>Pezizomycotina</taxon>
        <taxon>Dothideomycetes</taxon>
        <taxon>Dothideomycetes incertae sedis</taxon>
        <taxon>Botryosphaeriales</taxon>
        <taxon>Saccharataceae</taxon>
        <taxon>Saccharata</taxon>
    </lineage>
</organism>
<keyword evidence="5" id="KW-0143">Chaperone</keyword>
<proteinExistence type="inferred from homology"/>
<evidence type="ECO:0000256" key="1">
    <source>
        <dbReference type="ARBA" id="ARBA00004173"/>
    </source>
</evidence>
<dbReference type="Gene3D" id="1.10.3580.10">
    <property type="entry name" value="ATP12 ATPase"/>
    <property type="match status" value="1"/>
</dbReference>
<keyword evidence="3" id="KW-0809">Transit peptide</keyword>
<evidence type="ECO:0000313" key="8">
    <source>
        <dbReference type="Proteomes" id="UP000799776"/>
    </source>
</evidence>
<gene>
    <name evidence="7" type="ORF">K490DRAFT_46912</name>
</gene>
<feature type="region of interest" description="Disordered" evidence="6">
    <location>
        <begin position="35"/>
        <end position="61"/>
    </location>
</feature>
<dbReference type="AlphaFoldDB" id="A0A9P4HSZ5"/>
<dbReference type="PANTHER" id="PTHR21013:SF10">
    <property type="entry name" value="ATP SYNTHASE MITOCHONDRIAL F1 COMPLEX ASSEMBLY FACTOR 2"/>
    <property type="match status" value="1"/>
</dbReference>
<dbReference type="EMBL" id="ML978731">
    <property type="protein sequence ID" value="KAF2085388.1"/>
    <property type="molecule type" value="Genomic_DNA"/>
</dbReference>
<comment type="similarity">
    <text evidence="2">Belongs to the ATP12 family.</text>
</comment>
<evidence type="ECO:0000256" key="3">
    <source>
        <dbReference type="ARBA" id="ARBA00022946"/>
    </source>
</evidence>
<evidence type="ECO:0000256" key="4">
    <source>
        <dbReference type="ARBA" id="ARBA00023128"/>
    </source>
</evidence>
<keyword evidence="8" id="KW-1185">Reference proteome</keyword>
<dbReference type="PANTHER" id="PTHR21013">
    <property type="entry name" value="ATP SYNTHASE MITOCHONDRIAL F1 COMPLEX ASSEMBLY FACTOR 2/ATP12 PROTEIN, MITOCHONDRIAL PRECURSOR"/>
    <property type="match status" value="1"/>
</dbReference>
<dbReference type="GO" id="GO:0033615">
    <property type="term" value="P:mitochondrial proton-transporting ATP synthase complex assembly"/>
    <property type="evidence" value="ECO:0007669"/>
    <property type="project" value="TreeGrafter"/>
</dbReference>
<sequence length="369" mass="40608">MDAARPIATAARVGAKRIATARPYTPIYRCLHTSDPKPANALPVTATGPPPGPPRAAAGTAEERVARKKKQIEMIERGKELRANPAKPASALKKRFWGEVSVKESPDGLQVHLDTRPVRTAAKNILTLPPNKFQLASAIALEWDMLTSAQQALKQHYIPMTSLTSRAIDIQAADAKGDTSIRENIINMMMRYLTTDTLLCWAPERSAHEATGLERRDNNGETLRELQARVAQPIISFLTTKLWPGVEIVPVLESDSILPAQQPQMTKDVVKGWISGLPAFELAGLERGVLASKSLLIAARLLVEWSQEFGHVRSDQADGKKFGIEEAAEACSLEVRWQTGMWGEVEDSHDVEREDMRRQLGSVVILVHG</sequence>
<name>A0A9P4HSZ5_9PEZI</name>
<evidence type="ECO:0000256" key="5">
    <source>
        <dbReference type="ARBA" id="ARBA00023186"/>
    </source>
</evidence>
<reference evidence="7" key="1">
    <citation type="journal article" date="2020" name="Stud. Mycol.">
        <title>101 Dothideomycetes genomes: a test case for predicting lifestyles and emergence of pathogens.</title>
        <authorList>
            <person name="Haridas S."/>
            <person name="Albert R."/>
            <person name="Binder M."/>
            <person name="Bloem J."/>
            <person name="Labutti K."/>
            <person name="Salamov A."/>
            <person name="Andreopoulos B."/>
            <person name="Baker S."/>
            <person name="Barry K."/>
            <person name="Bills G."/>
            <person name="Bluhm B."/>
            <person name="Cannon C."/>
            <person name="Castanera R."/>
            <person name="Culley D."/>
            <person name="Daum C."/>
            <person name="Ezra D."/>
            <person name="Gonzalez J."/>
            <person name="Henrissat B."/>
            <person name="Kuo A."/>
            <person name="Liang C."/>
            <person name="Lipzen A."/>
            <person name="Lutzoni F."/>
            <person name="Magnuson J."/>
            <person name="Mondo S."/>
            <person name="Nolan M."/>
            <person name="Ohm R."/>
            <person name="Pangilinan J."/>
            <person name="Park H.-J."/>
            <person name="Ramirez L."/>
            <person name="Alfaro M."/>
            <person name="Sun H."/>
            <person name="Tritt A."/>
            <person name="Yoshinaga Y."/>
            <person name="Zwiers L.-H."/>
            <person name="Turgeon B."/>
            <person name="Goodwin S."/>
            <person name="Spatafora J."/>
            <person name="Crous P."/>
            <person name="Grigoriev I."/>
        </authorList>
    </citation>
    <scope>NUCLEOTIDE SEQUENCE</scope>
    <source>
        <strain evidence="7">CBS 121410</strain>
    </source>
</reference>
<evidence type="ECO:0000256" key="6">
    <source>
        <dbReference type="SAM" id="MobiDB-lite"/>
    </source>
</evidence>